<comment type="caution">
    <text evidence="4">The sequence shown here is derived from an EMBL/GenBank/DDBJ whole genome shotgun (WGS) entry which is preliminary data.</text>
</comment>
<evidence type="ECO:0000259" key="3">
    <source>
        <dbReference type="Pfam" id="PF25021"/>
    </source>
</evidence>
<keyword evidence="1" id="KW-0677">Repeat</keyword>
<dbReference type="Gene3D" id="2.120.10.30">
    <property type="entry name" value="TolB, C-terminal domain"/>
    <property type="match status" value="3"/>
</dbReference>
<dbReference type="Proteomes" id="UP001165492">
    <property type="component" value="Unassembled WGS sequence"/>
</dbReference>
<proteinExistence type="predicted"/>
<protein>
    <recommendedName>
        <fullName evidence="3">Teneurin NHL domain-containing protein</fullName>
    </recommendedName>
</protein>
<feature type="domain" description="Teneurin NHL" evidence="3">
    <location>
        <begin position="25"/>
        <end position="75"/>
    </location>
</feature>
<dbReference type="InterPro" id="IPR011042">
    <property type="entry name" value="6-blade_b-propeller_TolB-like"/>
</dbReference>
<organism evidence="4 5">
    <name type="scientific">Pelosinus baikalensis</name>
    <dbReference type="NCBI Taxonomy" id="2892015"/>
    <lineage>
        <taxon>Bacteria</taxon>
        <taxon>Bacillati</taxon>
        <taxon>Bacillota</taxon>
        <taxon>Negativicutes</taxon>
        <taxon>Selenomonadales</taxon>
        <taxon>Sporomusaceae</taxon>
        <taxon>Pelosinus</taxon>
    </lineage>
</organism>
<evidence type="ECO:0000313" key="4">
    <source>
        <dbReference type="EMBL" id="MCC5466522.1"/>
    </source>
</evidence>
<dbReference type="Pfam" id="PF25021">
    <property type="entry name" value="TEN_NHL"/>
    <property type="match status" value="2"/>
</dbReference>
<dbReference type="RefSeq" id="WP_229535665.1">
    <property type="nucleotide sequence ID" value="NZ_JAJHJB010000019.1"/>
</dbReference>
<dbReference type="SUPFAM" id="SSF101898">
    <property type="entry name" value="NHL repeat"/>
    <property type="match status" value="1"/>
</dbReference>
<dbReference type="EMBL" id="JAJHJB010000019">
    <property type="protein sequence ID" value="MCC5466522.1"/>
    <property type="molecule type" value="Genomic_DNA"/>
</dbReference>
<sequence length="361" mass="38454">MISKDIKWTKGTIHRFAGTGAAGYSGDGEKADIAQLNGPAGLAVDKNDNVFVAEMHNHVIRKVDVGTGMITTVAGCGAKGFDGDGGLAVDAKLNGPAGVFIDSNENIFIADFLNHRIRKIDAMTGIINTIAGTGDTGYNGDNIKACDAKLNYPAGVIADSIGNVYFNDYKNNRIRKISTNGMISTYAGTGTYGYSGDGELAEQAQMNDVYGLAIDRYDNIYIIDSLNFAVRKVDAKTGRITTIVGKGEAGPVNEFGSITNSFLGGILPNKEKIGVDEVPHAIEVDLNGNLFIADTGSNRIRMVDIEQGVIYSIAGNGEKAYSGDDGAALNAGLGVYGLRMDSKNNLYFIDFHKHVIRVIRF</sequence>
<dbReference type="PROSITE" id="PS51125">
    <property type="entry name" value="NHL"/>
    <property type="match status" value="1"/>
</dbReference>
<gene>
    <name evidence="4" type="ORF">LMF89_14320</name>
</gene>
<feature type="repeat" description="NHL" evidence="2">
    <location>
        <begin position="35"/>
        <end position="66"/>
    </location>
</feature>
<dbReference type="PANTHER" id="PTHR46388:SF2">
    <property type="entry name" value="NHL REPEAT-CONTAINING PROTEIN 2"/>
    <property type="match status" value="1"/>
</dbReference>
<evidence type="ECO:0000256" key="2">
    <source>
        <dbReference type="PROSITE-ProRule" id="PRU00504"/>
    </source>
</evidence>
<evidence type="ECO:0000256" key="1">
    <source>
        <dbReference type="ARBA" id="ARBA00022737"/>
    </source>
</evidence>
<dbReference type="PANTHER" id="PTHR46388">
    <property type="entry name" value="NHL REPEAT-CONTAINING PROTEIN 2"/>
    <property type="match status" value="1"/>
</dbReference>
<evidence type="ECO:0000313" key="5">
    <source>
        <dbReference type="Proteomes" id="UP001165492"/>
    </source>
</evidence>
<name>A0ABS8HTM3_9FIRM</name>
<accession>A0ABS8HTM3</accession>
<keyword evidence="5" id="KW-1185">Reference proteome</keyword>
<dbReference type="InterPro" id="IPR056822">
    <property type="entry name" value="TEN_NHL"/>
</dbReference>
<dbReference type="InterPro" id="IPR001258">
    <property type="entry name" value="NHL_repeat"/>
</dbReference>
<reference evidence="4" key="1">
    <citation type="submission" date="2021-11" db="EMBL/GenBank/DDBJ databases">
        <title>Description of a new species Pelosinus isolated from the bottom sediments of Lake Baikal.</title>
        <authorList>
            <person name="Zakharyuk A."/>
        </authorList>
    </citation>
    <scope>NUCLEOTIDE SEQUENCE</scope>
    <source>
        <strain evidence="4">Bkl1</strain>
    </source>
</reference>
<feature type="domain" description="Teneurin NHL" evidence="3">
    <location>
        <begin position="135"/>
        <end position="189"/>
    </location>
</feature>